<dbReference type="Proteomes" id="UP000034112">
    <property type="component" value="Unassembled WGS sequence"/>
</dbReference>
<organism evidence="2 3">
    <name type="scientific">Trichoderma harzianum</name>
    <name type="common">Hypocrea lixii</name>
    <dbReference type="NCBI Taxonomy" id="5544"/>
    <lineage>
        <taxon>Eukaryota</taxon>
        <taxon>Fungi</taxon>
        <taxon>Dikarya</taxon>
        <taxon>Ascomycota</taxon>
        <taxon>Pezizomycotina</taxon>
        <taxon>Sordariomycetes</taxon>
        <taxon>Hypocreomycetidae</taxon>
        <taxon>Hypocreales</taxon>
        <taxon>Hypocreaceae</taxon>
        <taxon>Trichoderma</taxon>
    </lineage>
</organism>
<gene>
    <name evidence="2" type="ORF">THAR02_11244</name>
</gene>
<reference evidence="3" key="1">
    <citation type="journal article" date="2015" name="Genome Announc.">
        <title>Draft whole-genome sequence of the biocontrol agent Trichoderma harzianum T6776.</title>
        <authorList>
            <person name="Baroncelli R."/>
            <person name="Piaggeschi G."/>
            <person name="Fiorini L."/>
            <person name="Bertolini E."/>
            <person name="Zapparata A."/>
            <person name="Pe M.E."/>
            <person name="Sarrocco S."/>
            <person name="Vannacci G."/>
        </authorList>
    </citation>
    <scope>NUCLEOTIDE SEQUENCE [LARGE SCALE GENOMIC DNA]</scope>
    <source>
        <strain evidence="3">T6776</strain>
    </source>
</reference>
<sequence length="210" mass="23410">MRYLEVADFTGNTAVDAVFKAVEVRRAFFSVQTALPPIEIKEALKAIDSSYDDFLAEEGDQVDPTSPEMICIDNDAALGKRSHFDFEDANSNAHPEQPPRRPQTSDHTATTEGDNSLEPQARRDQSAPLYPQEKETLRGSPRDRQHAFPQLQQSKAECIFSGPKEATLNTEVKPPTKDKIMNQIKEINAQQWARQDVILNLAAAIDTCLA</sequence>
<evidence type="ECO:0000313" key="3">
    <source>
        <dbReference type="Proteomes" id="UP000034112"/>
    </source>
</evidence>
<feature type="compositionally biased region" description="Basic and acidic residues" evidence="1">
    <location>
        <begin position="132"/>
        <end position="146"/>
    </location>
</feature>
<protein>
    <submittedName>
        <fullName evidence="2">Uncharacterized protein</fullName>
    </submittedName>
</protein>
<dbReference type="EMBL" id="JOKZ01000785">
    <property type="protein sequence ID" value="KKO96654.1"/>
    <property type="molecule type" value="Genomic_DNA"/>
</dbReference>
<proteinExistence type="predicted"/>
<evidence type="ECO:0000256" key="1">
    <source>
        <dbReference type="SAM" id="MobiDB-lite"/>
    </source>
</evidence>
<name>A0A0F9WW04_TRIHA</name>
<feature type="region of interest" description="Disordered" evidence="1">
    <location>
        <begin position="86"/>
        <end position="150"/>
    </location>
</feature>
<evidence type="ECO:0000313" key="2">
    <source>
        <dbReference type="EMBL" id="KKO96654.1"/>
    </source>
</evidence>
<accession>A0A0F9WW04</accession>
<dbReference type="AlphaFoldDB" id="A0A0F9WW04"/>
<feature type="compositionally biased region" description="Polar residues" evidence="1">
    <location>
        <begin position="105"/>
        <end position="118"/>
    </location>
</feature>
<comment type="caution">
    <text evidence="2">The sequence shown here is derived from an EMBL/GenBank/DDBJ whole genome shotgun (WGS) entry which is preliminary data.</text>
</comment>